<evidence type="ECO:0000256" key="8">
    <source>
        <dbReference type="RuleBase" id="RU003639"/>
    </source>
</evidence>
<comment type="caution">
    <text evidence="9">The sequence shown here is derived from an EMBL/GenBank/DDBJ whole genome shotgun (WGS) entry which is preliminary data.</text>
</comment>
<evidence type="ECO:0000256" key="7">
    <source>
        <dbReference type="HAMAP-Rule" id="MF_01394"/>
    </source>
</evidence>
<comment type="catalytic activity">
    <reaction evidence="7 8">
        <text>a quinone + NADH + 5 H(+)(in) = a quinol + NAD(+) + 4 H(+)(out)</text>
        <dbReference type="Rhea" id="RHEA:57888"/>
        <dbReference type="ChEBI" id="CHEBI:15378"/>
        <dbReference type="ChEBI" id="CHEBI:24646"/>
        <dbReference type="ChEBI" id="CHEBI:57540"/>
        <dbReference type="ChEBI" id="CHEBI:57945"/>
        <dbReference type="ChEBI" id="CHEBI:132124"/>
    </reaction>
</comment>
<evidence type="ECO:0000256" key="3">
    <source>
        <dbReference type="ARBA" id="ARBA00022448"/>
    </source>
</evidence>
<keyword evidence="4 7" id="KW-0812">Transmembrane</keyword>
<dbReference type="eggNOG" id="COG0838">
    <property type="taxonomic scope" value="Bacteria"/>
</dbReference>
<dbReference type="GO" id="GO:0048038">
    <property type="term" value="F:quinone binding"/>
    <property type="evidence" value="ECO:0007669"/>
    <property type="project" value="UniProtKB-KW"/>
</dbReference>
<keyword evidence="7" id="KW-1278">Translocase</keyword>
<gene>
    <name evidence="9" type="primary">ndhC_1</name>
    <name evidence="7" type="synonym">nuoA</name>
    <name evidence="9" type="ORF">ADICEAN_01152</name>
</gene>
<keyword evidence="9" id="KW-0560">Oxidoreductase</keyword>
<comment type="function">
    <text evidence="7">NDH-1 shuttles electrons from NADH, via FMN and iron-sulfur (Fe-S) centers, to quinones in the respiratory chain. The immediate electron acceptor for the enzyme in this species is believed to be a menaquinone. Couples the redox reaction to proton translocation (for every two electrons transferred, four hydrogen ions are translocated across the cytoplasmic membrane), and thus conserves the redox energy in a proton gradient.</text>
</comment>
<dbReference type="EC" id="7.1.1.-" evidence="7"/>
<evidence type="ECO:0000313" key="10">
    <source>
        <dbReference type="Proteomes" id="UP000011910"/>
    </source>
</evidence>
<comment type="similarity">
    <text evidence="2 7 8">Belongs to the complex I subunit 3 family.</text>
</comment>
<dbReference type="GO" id="GO:0005886">
    <property type="term" value="C:plasma membrane"/>
    <property type="evidence" value="ECO:0007669"/>
    <property type="project" value="UniProtKB-SubCell"/>
</dbReference>
<dbReference type="AlphaFoldDB" id="M7N4Z5"/>
<evidence type="ECO:0000256" key="5">
    <source>
        <dbReference type="ARBA" id="ARBA00022989"/>
    </source>
</evidence>
<dbReference type="PANTHER" id="PTHR11058">
    <property type="entry name" value="NADH-UBIQUINONE OXIDOREDUCTASE CHAIN 3"/>
    <property type="match status" value="1"/>
</dbReference>
<keyword evidence="10" id="KW-1185">Reference proteome</keyword>
<comment type="subcellular location">
    <subcellularLocation>
        <location evidence="7 8">Cell membrane</location>
        <topology evidence="7 8">Multi-pass membrane protein</topology>
    </subcellularLocation>
    <subcellularLocation>
        <location evidence="1">Membrane</location>
        <topology evidence="1">Multi-pass membrane protein</topology>
    </subcellularLocation>
</comment>
<keyword evidence="6 7" id="KW-0472">Membrane</keyword>
<proteinExistence type="inferred from homology"/>
<keyword evidence="7 8" id="KW-0520">NAD</keyword>
<dbReference type="PATRIC" id="fig|1279009.4.peg.1164"/>
<name>M7N4Z5_9BACT</name>
<evidence type="ECO:0000256" key="6">
    <source>
        <dbReference type="ARBA" id="ARBA00023136"/>
    </source>
</evidence>
<dbReference type="Proteomes" id="UP000011910">
    <property type="component" value="Unassembled WGS sequence"/>
</dbReference>
<keyword evidence="5 7" id="KW-1133">Transmembrane helix</keyword>
<feature type="transmembrane region" description="Helical" evidence="7">
    <location>
        <begin position="100"/>
        <end position="125"/>
    </location>
</feature>
<dbReference type="GO" id="GO:0030964">
    <property type="term" value="C:NADH dehydrogenase complex"/>
    <property type="evidence" value="ECO:0007669"/>
    <property type="project" value="TreeGrafter"/>
</dbReference>
<evidence type="ECO:0000256" key="1">
    <source>
        <dbReference type="ARBA" id="ARBA00004141"/>
    </source>
</evidence>
<dbReference type="EMBL" id="AODQ01000019">
    <property type="protein sequence ID" value="EMR03718.1"/>
    <property type="molecule type" value="Genomic_DNA"/>
</dbReference>
<dbReference type="Pfam" id="PF00507">
    <property type="entry name" value="Oxidored_q4"/>
    <property type="match status" value="1"/>
</dbReference>
<dbReference type="InterPro" id="IPR023043">
    <property type="entry name" value="NAD(P)H_OxRDtase_bac/plastid"/>
</dbReference>
<keyword evidence="3 7" id="KW-0813">Transport</keyword>
<dbReference type="GO" id="GO:0008137">
    <property type="term" value="F:NADH dehydrogenase (ubiquinone) activity"/>
    <property type="evidence" value="ECO:0007669"/>
    <property type="project" value="InterPro"/>
</dbReference>
<keyword evidence="7" id="KW-1003">Cell membrane</keyword>
<feature type="transmembrane region" description="Helical" evidence="7">
    <location>
        <begin position="64"/>
        <end position="88"/>
    </location>
</feature>
<evidence type="ECO:0000256" key="2">
    <source>
        <dbReference type="ARBA" id="ARBA00008472"/>
    </source>
</evidence>
<evidence type="ECO:0000313" key="9">
    <source>
        <dbReference type="EMBL" id="EMR03718.1"/>
    </source>
</evidence>
<dbReference type="HAMAP" id="MF_01394">
    <property type="entry name" value="NDH1_NuoA"/>
    <property type="match status" value="1"/>
</dbReference>
<feature type="transmembrane region" description="Helical" evidence="7">
    <location>
        <begin position="12"/>
        <end position="33"/>
    </location>
</feature>
<comment type="subunit">
    <text evidence="7">NDH-1 is composed of 14 different subunits. Subunits NuoA, H, J, K, L, M, N constitute the membrane sector of the complex.</text>
</comment>
<dbReference type="GO" id="GO:0050136">
    <property type="term" value="F:NADH dehydrogenase (quinone) (non-electrogenic) activity"/>
    <property type="evidence" value="ECO:0007669"/>
    <property type="project" value="UniProtKB-UniRule"/>
</dbReference>
<protein>
    <recommendedName>
        <fullName evidence="7">NADH-quinone oxidoreductase subunit A</fullName>
        <ecNumber evidence="7">7.1.1.-</ecNumber>
    </recommendedName>
    <alternativeName>
        <fullName evidence="7">NADH dehydrogenase I subunit A</fullName>
    </alternativeName>
    <alternativeName>
        <fullName evidence="7">NDH-1 subunit A</fullName>
    </alternativeName>
    <alternativeName>
        <fullName evidence="7">NUO1</fullName>
    </alternativeName>
</protein>
<dbReference type="Gene3D" id="1.20.58.1610">
    <property type="entry name" value="NADH:ubiquinone/plastoquinone oxidoreductase, chain 3"/>
    <property type="match status" value="1"/>
</dbReference>
<dbReference type="InterPro" id="IPR000440">
    <property type="entry name" value="NADH_UbQ/plastoQ_OxRdtase_su3"/>
</dbReference>
<dbReference type="STRING" id="1279009.ADICEAN_01152"/>
<sequence length="172" mass="19109">MLTPAISSFGEMLLYLIGGLVFVLGALATAWLIRPARPNVEKLSTYESGEEPSGSAWGQFNVRFYIIALVFILFDVELVFLFPWATVFGRRELIAESGGLWGWFALAEMALFVGILALGLAWAWARGLLEWVRPAPEVRQIESPVPEKLYQKVNAQVASFSSTSPKEKRSVV</sequence>
<reference evidence="9 10" key="1">
    <citation type="journal article" date="2013" name="Genome Announc.">
        <title>Draft Genome Sequence of Cesiribacter andamanensis Strain AMV16T, Isolated from a Soil Sample from a Mud Volcano in the Andaman Islands, India.</title>
        <authorList>
            <person name="Shivaji S."/>
            <person name="Ara S."/>
            <person name="Begum Z."/>
            <person name="Srinivas T.N."/>
            <person name="Singh A."/>
            <person name="Kumar Pinnaka A."/>
        </authorList>
    </citation>
    <scope>NUCLEOTIDE SEQUENCE [LARGE SCALE GENOMIC DNA]</scope>
    <source>
        <strain evidence="9 10">AMV16</strain>
    </source>
</reference>
<keyword evidence="7 8" id="KW-0874">Quinone</keyword>
<evidence type="ECO:0000256" key="4">
    <source>
        <dbReference type="ARBA" id="ARBA00022692"/>
    </source>
</evidence>
<accession>M7N4Z5</accession>
<dbReference type="PANTHER" id="PTHR11058:SF9">
    <property type="entry name" value="NADH-UBIQUINONE OXIDOREDUCTASE CHAIN 3"/>
    <property type="match status" value="1"/>
</dbReference>
<dbReference type="InterPro" id="IPR038430">
    <property type="entry name" value="NDAH_ubi_oxred_su3_sf"/>
</dbReference>
<organism evidence="9 10">
    <name type="scientific">Cesiribacter andamanensis AMV16</name>
    <dbReference type="NCBI Taxonomy" id="1279009"/>
    <lineage>
        <taxon>Bacteria</taxon>
        <taxon>Pseudomonadati</taxon>
        <taxon>Bacteroidota</taxon>
        <taxon>Cytophagia</taxon>
        <taxon>Cytophagales</taxon>
        <taxon>Cesiribacteraceae</taxon>
        <taxon>Cesiribacter</taxon>
    </lineage>
</organism>